<dbReference type="RefSeq" id="WP_194044804.1">
    <property type="nucleotide sequence ID" value="NZ_JADEXF010000450.1"/>
</dbReference>
<keyword evidence="2" id="KW-1185">Reference proteome</keyword>
<reference evidence="1 2" key="1">
    <citation type="submission" date="2020-10" db="EMBL/GenBank/DDBJ databases">
        <authorList>
            <person name="Castelo-Branco R."/>
            <person name="Eusebio N."/>
            <person name="Adriana R."/>
            <person name="Vieira A."/>
            <person name="Brugerolle De Fraissinette N."/>
            <person name="Rezende De Castro R."/>
            <person name="Schneider M.P."/>
            <person name="Vasconcelos V."/>
            <person name="Leao P.N."/>
        </authorList>
    </citation>
    <scope>NUCLEOTIDE SEQUENCE [LARGE SCALE GENOMIC DNA]</scope>
    <source>
        <strain evidence="1 2">LEGE 07299</strain>
    </source>
</reference>
<accession>A0ABR9U1D1</accession>
<gene>
    <name evidence="1" type="ORF">IQ229_14540</name>
</gene>
<evidence type="ECO:0000313" key="2">
    <source>
        <dbReference type="Proteomes" id="UP000647836"/>
    </source>
</evidence>
<protein>
    <submittedName>
        <fullName evidence="1">Uncharacterized protein</fullName>
    </submittedName>
</protein>
<dbReference type="Proteomes" id="UP000647836">
    <property type="component" value="Unassembled WGS sequence"/>
</dbReference>
<organism evidence="1 2">
    <name type="scientific">Nostoc cf. edaphicum LEGE 07299</name>
    <dbReference type="NCBI Taxonomy" id="2777974"/>
    <lineage>
        <taxon>Bacteria</taxon>
        <taxon>Bacillati</taxon>
        <taxon>Cyanobacteriota</taxon>
        <taxon>Cyanophyceae</taxon>
        <taxon>Nostocales</taxon>
        <taxon>Nostocaceae</taxon>
        <taxon>Nostoc</taxon>
    </lineage>
</organism>
<evidence type="ECO:0000313" key="1">
    <source>
        <dbReference type="EMBL" id="MBE9106115.1"/>
    </source>
</evidence>
<comment type="caution">
    <text evidence="1">The sequence shown here is derived from an EMBL/GenBank/DDBJ whole genome shotgun (WGS) entry which is preliminary data.</text>
</comment>
<name>A0ABR9U1D1_9NOSO</name>
<sequence length="49" mass="5818">MNANNGIISQYIETIDRLEAIFQAKSITIFARIDQLEALPKSWRDYFRR</sequence>
<proteinExistence type="predicted"/>
<dbReference type="EMBL" id="JADEXF010000450">
    <property type="protein sequence ID" value="MBE9106115.1"/>
    <property type="molecule type" value="Genomic_DNA"/>
</dbReference>